<name>A0ABM6Z4I9_9ACTO</name>
<feature type="transmembrane region" description="Helical" evidence="1">
    <location>
        <begin position="77"/>
        <end position="97"/>
    </location>
</feature>
<dbReference type="EMBL" id="CP032514">
    <property type="protein sequence ID" value="AYD90217.1"/>
    <property type="molecule type" value="Genomic_DNA"/>
</dbReference>
<sequence length="170" mass="17838">MSRAPQPLAGLGWAVLLSGFCAAVPVSTIHVAVRRNHLTDRHVTRREHYWRVLLVCAGSVLCGTAVARGAGAPPLPIWILLAMAAGLALTGAMTLLGTKVSMHAFYLTGLVLAATVVLSPWWLLALLPLLPAVAFACLRLRHHTPGEIALGTALAVAVMLNAHLLLPSAA</sequence>
<keyword evidence="1" id="KW-1133">Transmembrane helix</keyword>
<dbReference type="Proteomes" id="UP000273001">
    <property type="component" value="Chromosome"/>
</dbReference>
<evidence type="ECO:0000313" key="3">
    <source>
        <dbReference type="Proteomes" id="UP000273001"/>
    </source>
</evidence>
<evidence type="ECO:0000313" key="2">
    <source>
        <dbReference type="EMBL" id="AYD90217.1"/>
    </source>
</evidence>
<feature type="transmembrane region" description="Helical" evidence="1">
    <location>
        <begin position="12"/>
        <end position="32"/>
    </location>
</feature>
<feature type="transmembrane region" description="Helical" evidence="1">
    <location>
        <begin position="104"/>
        <end position="123"/>
    </location>
</feature>
<keyword evidence="1" id="KW-0472">Membrane</keyword>
<keyword evidence="3" id="KW-1185">Reference proteome</keyword>
<gene>
    <name evidence="2" type="ORF">D5R93_09770</name>
</gene>
<organism evidence="2 3">
    <name type="scientific">Actinomyces lilanjuaniae</name>
    <dbReference type="NCBI Taxonomy" id="2321394"/>
    <lineage>
        <taxon>Bacteria</taxon>
        <taxon>Bacillati</taxon>
        <taxon>Actinomycetota</taxon>
        <taxon>Actinomycetes</taxon>
        <taxon>Actinomycetales</taxon>
        <taxon>Actinomycetaceae</taxon>
        <taxon>Actinomyces</taxon>
    </lineage>
</organism>
<protein>
    <submittedName>
        <fullName evidence="2">Uncharacterized protein</fullName>
    </submittedName>
</protein>
<feature type="transmembrane region" description="Helical" evidence="1">
    <location>
        <begin position="52"/>
        <end position="71"/>
    </location>
</feature>
<proteinExistence type="predicted"/>
<reference evidence="2 3" key="1">
    <citation type="submission" date="2018-09" db="EMBL/GenBank/DDBJ databases">
        <authorList>
            <person name="Li J."/>
        </authorList>
    </citation>
    <scope>NUCLEOTIDE SEQUENCE [LARGE SCALE GENOMIC DNA]</scope>
    <source>
        <strain evidence="2 3">2129</strain>
    </source>
</reference>
<accession>A0ABM6Z4I9</accession>
<keyword evidence="1" id="KW-0812">Transmembrane</keyword>
<evidence type="ECO:0000256" key="1">
    <source>
        <dbReference type="SAM" id="Phobius"/>
    </source>
</evidence>
<dbReference type="RefSeq" id="WP_120204974.1">
    <property type="nucleotide sequence ID" value="NZ_CP032514.1"/>
</dbReference>
<feature type="transmembrane region" description="Helical" evidence="1">
    <location>
        <begin position="148"/>
        <end position="166"/>
    </location>
</feature>